<keyword evidence="2" id="KW-1185">Reference proteome</keyword>
<evidence type="ECO:0000313" key="1">
    <source>
        <dbReference type="EMBL" id="CAK0878926.1"/>
    </source>
</evidence>
<dbReference type="EMBL" id="CAUYUJ010017903">
    <property type="protein sequence ID" value="CAK0878926.1"/>
    <property type="molecule type" value="Genomic_DNA"/>
</dbReference>
<evidence type="ECO:0000313" key="2">
    <source>
        <dbReference type="Proteomes" id="UP001189429"/>
    </source>
</evidence>
<protein>
    <submittedName>
        <fullName evidence="1">Uncharacterized protein</fullName>
    </submittedName>
</protein>
<gene>
    <name evidence="1" type="ORF">PCOR1329_LOCUS62526</name>
</gene>
<proteinExistence type="predicted"/>
<reference evidence="1" key="1">
    <citation type="submission" date="2023-10" db="EMBL/GenBank/DDBJ databases">
        <authorList>
            <person name="Chen Y."/>
            <person name="Shah S."/>
            <person name="Dougan E. K."/>
            <person name="Thang M."/>
            <person name="Chan C."/>
        </authorList>
    </citation>
    <scope>NUCLEOTIDE SEQUENCE [LARGE SCALE GENOMIC DNA]</scope>
</reference>
<accession>A0ABN9VZ10</accession>
<organism evidence="1 2">
    <name type="scientific">Prorocentrum cordatum</name>
    <dbReference type="NCBI Taxonomy" id="2364126"/>
    <lineage>
        <taxon>Eukaryota</taxon>
        <taxon>Sar</taxon>
        <taxon>Alveolata</taxon>
        <taxon>Dinophyceae</taxon>
        <taxon>Prorocentrales</taxon>
        <taxon>Prorocentraceae</taxon>
        <taxon>Prorocentrum</taxon>
    </lineage>
</organism>
<name>A0ABN9VZ10_9DINO</name>
<feature type="non-terminal residue" evidence="1">
    <location>
        <position position="171"/>
    </location>
</feature>
<sequence length="171" mass="18687">VAGMMRAIGRIFASLSSSCALETECDLQVVNDAVSMGTQELIDHAVLELRMQTRTAKRTLANCLNGCHIQFEPIHEQWHIVNSMMALAAELTRYEMQAKVLVNDNDSSRQARLLTLKLINDATNCAAELGISAGAVYLKRPAVFHAHARGAQAQLLAGELGSAMAELDKHW</sequence>
<dbReference type="Proteomes" id="UP001189429">
    <property type="component" value="Unassembled WGS sequence"/>
</dbReference>
<comment type="caution">
    <text evidence="1">The sequence shown here is derived from an EMBL/GenBank/DDBJ whole genome shotgun (WGS) entry which is preliminary data.</text>
</comment>
<feature type="non-terminal residue" evidence="1">
    <location>
        <position position="1"/>
    </location>
</feature>